<comment type="caution">
    <text evidence="1">The sequence shown here is derived from an EMBL/GenBank/DDBJ whole genome shotgun (WGS) entry which is preliminary data.</text>
</comment>
<dbReference type="AlphaFoldDB" id="A0A4Q0XW93"/>
<name>A0A4Q0XW93_9BACT</name>
<evidence type="ECO:0000313" key="1">
    <source>
        <dbReference type="EMBL" id="RXJ60499.1"/>
    </source>
</evidence>
<organism evidence="1 2">
    <name type="scientific">Candidatus Marinarcus aquaticus</name>
    <dbReference type="NCBI Taxonomy" id="2044504"/>
    <lineage>
        <taxon>Bacteria</taxon>
        <taxon>Pseudomonadati</taxon>
        <taxon>Campylobacterota</taxon>
        <taxon>Epsilonproteobacteria</taxon>
        <taxon>Campylobacterales</taxon>
        <taxon>Arcobacteraceae</taxon>
        <taxon>Candidatus Marinarcus</taxon>
    </lineage>
</organism>
<gene>
    <name evidence="1" type="ORF">CRV04_00345</name>
</gene>
<reference evidence="1 2" key="1">
    <citation type="submission" date="2017-10" db="EMBL/GenBank/DDBJ databases">
        <title>Genomics of the genus Arcobacter.</title>
        <authorList>
            <person name="Perez-Cataluna A."/>
            <person name="Figueras M.J."/>
        </authorList>
    </citation>
    <scope>NUCLEOTIDE SEQUENCE [LARGE SCALE GENOMIC DNA]</scope>
    <source>
        <strain evidence="1 2">CECT 8987</strain>
    </source>
</reference>
<dbReference type="EMBL" id="PDKN01000001">
    <property type="protein sequence ID" value="RXJ60499.1"/>
    <property type="molecule type" value="Genomic_DNA"/>
</dbReference>
<protein>
    <submittedName>
        <fullName evidence="1">Uncharacterized protein</fullName>
    </submittedName>
</protein>
<proteinExistence type="predicted"/>
<evidence type="ECO:0000313" key="2">
    <source>
        <dbReference type="Proteomes" id="UP000290657"/>
    </source>
</evidence>
<dbReference type="Proteomes" id="UP000290657">
    <property type="component" value="Unassembled WGS sequence"/>
</dbReference>
<keyword evidence="2" id="KW-1185">Reference proteome</keyword>
<accession>A0A4Q0XW93</accession>
<sequence length="81" mass="9771">MQIYKKNLTYIKPILQLFLYTFKMFNLFRRKKEKKSLQGKIFVCKHCKLVCKDCTTMYCFSCYAKLENPCPRCGKRNIDPK</sequence>